<protein>
    <recommendedName>
        <fullName evidence="8">Putative manganese efflux pump MntP</fullName>
    </recommendedName>
</protein>
<evidence type="ECO:0000313" key="9">
    <source>
        <dbReference type="EMBL" id="MBM6912206.1"/>
    </source>
</evidence>
<evidence type="ECO:0000256" key="5">
    <source>
        <dbReference type="ARBA" id="ARBA00023065"/>
    </source>
</evidence>
<evidence type="ECO:0000256" key="4">
    <source>
        <dbReference type="ARBA" id="ARBA00022989"/>
    </source>
</evidence>
<name>A0ABS2GDG8_9FIRM</name>
<evidence type="ECO:0000256" key="7">
    <source>
        <dbReference type="ARBA" id="ARBA00023211"/>
    </source>
</evidence>
<dbReference type="PANTHER" id="PTHR35529:SF1">
    <property type="entry name" value="MANGANESE EFFLUX PUMP MNTP-RELATED"/>
    <property type="match status" value="1"/>
</dbReference>
<keyword evidence="3 8" id="KW-0812">Transmembrane</keyword>
<organism evidence="9 10">
    <name type="scientific">Veillonella magna</name>
    <dbReference type="NCBI Taxonomy" id="464322"/>
    <lineage>
        <taxon>Bacteria</taxon>
        <taxon>Bacillati</taxon>
        <taxon>Bacillota</taxon>
        <taxon>Negativicutes</taxon>
        <taxon>Veillonellales</taxon>
        <taxon>Veillonellaceae</taxon>
        <taxon>Veillonella</taxon>
    </lineage>
</organism>
<proteinExistence type="inferred from homology"/>
<evidence type="ECO:0000256" key="2">
    <source>
        <dbReference type="ARBA" id="ARBA00022475"/>
    </source>
</evidence>
<keyword evidence="7 8" id="KW-0464">Manganese</keyword>
<evidence type="ECO:0000256" key="8">
    <source>
        <dbReference type="HAMAP-Rule" id="MF_01521"/>
    </source>
</evidence>
<evidence type="ECO:0000313" key="10">
    <source>
        <dbReference type="Proteomes" id="UP000707138"/>
    </source>
</evidence>
<keyword evidence="2 8" id="KW-1003">Cell membrane</keyword>
<comment type="similarity">
    <text evidence="8">Belongs to the MntP (TC 9.B.29) family.</text>
</comment>
<feature type="transmembrane region" description="Helical" evidence="8">
    <location>
        <begin position="106"/>
        <end position="127"/>
    </location>
</feature>
<sequence>MSGFEIVLLAVGLAMDAFAVSVAKAPCIGPKEQYKKVVLPFLFGLFQMGMPIIGWLVGAQLADIISEYDHWIIFTLLGYLGINMIREAYHKDADDDICLFMDWKEMLMLALATSIDALAIGITLAFLSVNVLWASGIIGIITFGISLVGIYLGHQLAKLLRGRAEIIGGIVLVLIGTKILLQHLGII</sequence>
<evidence type="ECO:0000256" key="3">
    <source>
        <dbReference type="ARBA" id="ARBA00022692"/>
    </source>
</evidence>
<keyword evidence="5 8" id="KW-0406">Ion transport</keyword>
<dbReference type="Proteomes" id="UP000707138">
    <property type="component" value="Unassembled WGS sequence"/>
</dbReference>
<feature type="transmembrane region" description="Helical" evidence="8">
    <location>
        <begin position="68"/>
        <end position="85"/>
    </location>
</feature>
<comment type="function">
    <text evidence="8">Probably functions as a manganese efflux pump.</text>
</comment>
<dbReference type="HAMAP" id="MF_01521">
    <property type="entry name" value="MntP_pump"/>
    <property type="match status" value="1"/>
</dbReference>
<keyword evidence="6 8" id="KW-0472">Membrane</keyword>
<feature type="transmembrane region" description="Helical" evidence="8">
    <location>
        <begin position="6"/>
        <end position="25"/>
    </location>
</feature>
<gene>
    <name evidence="8" type="primary">mntP</name>
    <name evidence="9" type="ORF">H6A01_02515</name>
</gene>
<dbReference type="EMBL" id="JACJLA010000003">
    <property type="protein sequence ID" value="MBM6912206.1"/>
    <property type="molecule type" value="Genomic_DNA"/>
</dbReference>
<reference evidence="9 10" key="1">
    <citation type="journal article" date="2021" name="Sci. Rep.">
        <title>The distribution of antibiotic resistance genes in chicken gut microbiota commensals.</title>
        <authorList>
            <person name="Juricova H."/>
            <person name="Matiasovicova J."/>
            <person name="Kubasova T."/>
            <person name="Cejkova D."/>
            <person name="Rychlik I."/>
        </authorList>
    </citation>
    <scope>NUCLEOTIDE SEQUENCE [LARGE SCALE GENOMIC DNA]</scope>
    <source>
        <strain evidence="9 10">An537</strain>
    </source>
</reference>
<comment type="subcellular location">
    <subcellularLocation>
        <location evidence="8">Cell membrane</location>
        <topology evidence="8">Multi-pass membrane protein</topology>
    </subcellularLocation>
</comment>
<dbReference type="Pfam" id="PF02659">
    <property type="entry name" value="Mntp"/>
    <property type="match status" value="1"/>
</dbReference>
<feature type="transmembrane region" description="Helical" evidence="8">
    <location>
        <begin position="37"/>
        <end position="56"/>
    </location>
</feature>
<dbReference type="InterPro" id="IPR003810">
    <property type="entry name" value="Mntp/YtaF"/>
</dbReference>
<evidence type="ECO:0000256" key="1">
    <source>
        <dbReference type="ARBA" id="ARBA00022448"/>
    </source>
</evidence>
<dbReference type="PANTHER" id="PTHR35529">
    <property type="entry name" value="MANGANESE EFFLUX PUMP MNTP-RELATED"/>
    <property type="match status" value="1"/>
</dbReference>
<comment type="caution">
    <text evidence="9">The sequence shown here is derived from an EMBL/GenBank/DDBJ whole genome shotgun (WGS) entry which is preliminary data.</text>
</comment>
<keyword evidence="4 8" id="KW-1133">Transmembrane helix</keyword>
<dbReference type="InterPro" id="IPR022929">
    <property type="entry name" value="Put_MntP"/>
</dbReference>
<feature type="transmembrane region" description="Helical" evidence="8">
    <location>
        <begin position="166"/>
        <end position="186"/>
    </location>
</feature>
<keyword evidence="10" id="KW-1185">Reference proteome</keyword>
<keyword evidence="1 8" id="KW-0813">Transport</keyword>
<feature type="transmembrane region" description="Helical" evidence="8">
    <location>
        <begin position="133"/>
        <end position="154"/>
    </location>
</feature>
<dbReference type="RefSeq" id="WP_205087443.1">
    <property type="nucleotide sequence ID" value="NZ_JACJLA010000003.1"/>
</dbReference>
<accession>A0ABS2GDG8</accession>
<evidence type="ECO:0000256" key="6">
    <source>
        <dbReference type="ARBA" id="ARBA00023136"/>
    </source>
</evidence>